<evidence type="ECO:0000313" key="3">
    <source>
        <dbReference type="Proteomes" id="UP000541185"/>
    </source>
</evidence>
<proteinExistence type="predicted"/>
<accession>A0A848H3V3</accession>
<evidence type="ECO:0000313" key="2">
    <source>
        <dbReference type="EMBL" id="NML45187.1"/>
    </source>
</evidence>
<name>A0A848H3V3_9BURK</name>
<protein>
    <submittedName>
        <fullName evidence="2">Uncharacterized protein</fullName>
    </submittedName>
</protein>
<feature type="transmembrane region" description="Helical" evidence="1">
    <location>
        <begin position="74"/>
        <end position="95"/>
    </location>
</feature>
<sequence>MRDSGEALNGCDTCGAQVRHDDRACPICGAPQVRRGLPAIPVRRFGVVPPYPEEEAEELLADDSPRPPRGRLRWWPFLVAAASAGLLAACARYFLE</sequence>
<keyword evidence="1" id="KW-0812">Transmembrane</keyword>
<reference evidence="2 3" key="1">
    <citation type="submission" date="2020-04" db="EMBL/GenBank/DDBJ databases">
        <title>Ramlibacter sp. G-1-2-2 isolated from soil.</title>
        <authorList>
            <person name="Dahal R.H."/>
        </authorList>
    </citation>
    <scope>NUCLEOTIDE SEQUENCE [LARGE SCALE GENOMIC DNA]</scope>
    <source>
        <strain evidence="2 3">G-1-2-2</strain>
    </source>
</reference>
<gene>
    <name evidence="2" type="ORF">HHL11_15645</name>
</gene>
<keyword evidence="3" id="KW-1185">Reference proteome</keyword>
<evidence type="ECO:0000256" key="1">
    <source>
        <dbReference type="SAM" id="Phobius"/>
    </source>
</evidence>
<dbReference type="AlphaFoldDB" id="A0A848H3V3"/>
<dbReference type="RefSeq" id="WP_169419273.1">
    <property type="nucleotide sequence ID" value="NZ_JABBFX010000001.1"/>
</dbReference>
<comment type="caution">
    <text evidence="2">The sequence shown here is derived from an EMBL/GenBank/DDBJ whole genome shotgun (WGS) entry which is preliminary data.</text>
</comment>
<dbReference type="Proteomes" id="UP000541185">
    <property type="component" value="Unassembled WGS sequence"/>
</dbReference>
<organism evidence="2 3">
    <name type="scientific">Ramlibacter agri</name>
    <dbReference type="NCBI Taxonomy" id="2728837"/>
    <lineage>
        <taxon>Bacteria</taxon>
        <taxon>Pseudomonadati</taxon>
        <taxon>Pseudomonadota</taxon>
        <taxon>Betaproteobacteria</taxon>
        <taxon>Burkholderiales</taxon>
        <taxon>Comamonadaceae</taxon>
        <taxon>Ramlibacter</taxon>
    </lineage>
</organism>
<dbReference type="EMBL" id="JABBFX010000001">
    <property type="protein sequence ID" value="NML45187.1"/>
    <property type="molecule type" value="Genomic_DNA"/>
</dbReference>
<keyword evidence="1" id="KW-1133">Transmembrane helix</keyword>
<keyword evidence="1" id="KW-0472">Membrane</keyword>